<reference evidence="4" key="1">
    <citation type="submission" date="2020-09" db="EMBL/GenBank/DDBJ databases">
        <title>Sphingomonas sp., a new species isolated from pork steak.</title>
        <authorList>
            <person name="Heidler von Heilborn D."/>
        </authorList>
    </citation>
    <scope>NUCLEOTIDE SEQUENCE [LARGE SCALE GENOMIC DNA]</scope>
    <source>
        <plasmid evidence="4">punnamed1</plasmid>
    </source>
</reference>
<keyword evidence="3" id="KW-0614">Plasmid</keyword>
<feature type="region of interest" description="Disordered" evidence="1">
    <location>
        <begin position="158"/>
        <end position="183"/>
    </location>
</feature>
<evidence type="ECO:0000313" key="3">
    <source>
        <dbReference type="EMBL" id="QQV79289.1"/>
    </source>
</evidence>
<keyword evidence="4" id="KW-1185">Reference proteome</keyword>
<organism evidence="3 4">
    <name type="scientific">Sphingomonas aliaeris</name>
    <dbReference type="NCBI Taxonomy" id="2759526"/>
    <lineage>
        <taxon>Bacteria</taxon>
        <taxon>Pseudomonadati</taxon>
        <taxon>Pseudomonadota</taxon>
        <taxon>Alphaproteobacteria</taxon>
        <taxon>Sphingomonadales</taxon>
        <taxon>Sphingomonadaceae</taxon>
        <taxon>Sphingomonas</taxon>
    </lineage>
</organism>
<dbReference type="Proteomes" id="UP000595894">
    <property type="component" value="Plasmid punnamed1"/>
</dbReference>
<sequence>MNGLVPLLLIGAVLLFIVLALQNVRPGRTAKLPVEAKPLMSATERQIIALLEEALPQARVHAKVAMGAIVKTRAGLSQRQRMSVRGRFSQKIVDFVLEDRASGRILALVEHGNRSSESSERAKRDAITGAAGYTTIRLPDTRRPTAAGVRDVVLAALSDHAGSNNTSAPQTRGQGAEQREVTA</sequence>
<evidence type="ECO:0000259" key="2">
    <source>
        <dbReference type="Pfam" id="PF10881"/>
    </source>
</evidence>
<dbReference type="EMBL" id="CP061036">
    <property type="protein sequence ID" value="QQV79289.1"/>
    <property type="molecule type" value="Genomic_DNA"/>
</dbReference>
<feature type="domain" description="DUF2726" evidence="2">
    <location>
        <begin position="37"/>
        <end position="151"/>
    </location>
</feature>
<gene>
    <name evidence="3" type="ORF">H5J25_18750</name>
</gene>
<name>A0A974NY93_9SPHN</name>
<evidence type="ECO:0000313" key="4">
    <source>
        <dbReference type="Proteomes" id="UP000595894"/>
    </source>
</evidence>
<dbReference type="Pfam" id="PF10881">
    <property type="entry name" value="DUF2726"/>
    <property type="match status" value="1"/>
</dbReference>
<protein>
    <submittedName>
        <fullName evidence="3">DUF2726 domain-containing protein</fullName>
    </submittedName>
</protein>
<accession>A0A974NY93</accession>
<dbReference type="KEGG" id="sari:H5J25_18750"/>
<dbReference type="RefSeq" id="WP_202096570.1">
    <property type="nucleotide sequence ID" value="NZ_CP061036.1"/>
</dbReference>
<geneLocation type="plasmid" evidence="3 4">
    <name>punnamed1</name>
</geneLocation>
<evidence type="ECO:0000256" key="1">
    <source>
        <dbReference type="SAM" id="MobiDB-lite"/>
    </source>
</evidence>
<feature type="compositionally biased region" description="Polar residues" evidence="1">
    <location>
        <begin position="161"/>
        <end position="173"/>
    </location>
</feature>
<dbReference type="AlphaFoldDB" id="A0A974NY93"/>
<dbReference type="InterPro" id="IPR024402">
    <property type="entry name" value="DUF2726"/>
</dbReference>
<proteinExistence type="predicted"/>